<sequence length="77" mass="8353">MTAEINEGAVNLLEKIDLDDFGDNVCCLLSIARESAKEKSAINAADIAESINAECQCGKMAKKLFGLIMTKVPQSYR</sequence>
<evidence type="ECO:0000313" key="2">
    <source>
        <dbReference type="WBParaSite" id="nRc.2.0.1.t29720-RA"/>
    </source>
</evidence>
<dbReference type="Proteomes" id="UP000887565">
    <property type="component" value="Unplaced"/>
</dbReference>
<evidence type="ECO:0000313" key="1">
    <source>
        <dbReference type="Proteomes" id="UP000887565"/>
    </source>
</evidence>
<organism evidence="1 2">
    <name type="scientific">Romanomermis culicivorax</name>
    <name type="common">Nematode worm</name>
    <dbReference type="NCBI Taxonomy" id="13658"/>
    <lineage>
        <taxon>Eukaryota</taxon>
        <taxon>Metazoa</taxon>
        <taxon>Ecdysozoa</taxon>
        <taxon>Nematoda</taxon>
        <taxon>Enoplea</taxon>
        <taxon>Dorylaimia</taxon>
        <taxon>Mermithida</taxon>
        <taxon>Mermithoidea</taxon>
        <taxon>Mermithidae</taxon>
        <taxon>Romanomermis</taxon>
    </lineage>
</organism>
<dbReference type="AlphaFoldDB" id="A0A915JTP1"/>
<keyword evidence="1" id="KW-1185">Reference proteome</keyword>
<proteinExistence type="predicted"/>
<dbReference type="WBParaSite" id="nRc.2.0.1.t29720-RA">
    <property type="protein sequence ID" value="nRc.2.0.1.t29720-RA"/>
    <property type="gene ID" value="nRc.2.0.1.g29720"/>
</dbReference>
<protein>
    <submittedName>
        <fullName evidence="2">Uncharacterized protein</fullName>
    </submittedName>
</protein>
<reference evidence="2" key="1">
    <citation type="submission" date="2022-11" db="UniProtKB">
        <authorList>
            <consortium name="WormBaseParasite"/>
        </authorList>
    </citation>
    <scope>IDENTIFICATION</scope>
</reference>
<name>A0A915JTP1_ROMCU</name>
<accession>A0A915JTP1</accession>